<dbReference type="OrthoDB" id="8215052at2"/>
<dbReference type="KEGG" id="mtun:MTUNDRAET4_0105"/>
<feature type="region of interest" description="Disordered" evidence="1">
    <location>
        <begin position="508"/>
        <end position="538"/>
    </location>
</feature>
<reference evidence="3 4" key="1">
    <citation type="submission" date="2019-03" db="EMBL/GenBank/DDBJ databases">
        <authorList>
            <person name="Kox A.R. M."/>
        </authorList>
    </citation>
    <scope>NUCLEOTIDE SEQUENCE [LARGE SCALE GENOMIC DNA]</scope>
    <source>
        <strain evidence="3">MTUNDRAET4 annotated genome</strain>
    </source>
</reference>
<dbReference type="SUPFAM" id="SSF52540">
    <property type="entry name" value="P-loop containing nucleoside triphosphate hydrolases"/>
    <property type="match status" value="1"/>
</dbReference>
<dbReference type="InterPro" id="IPR027417">
    <property type="entry name" value="P-loop_NTPase"/>
</dbReference>
<protein>
    <recommendedName>
        <fullName evidence="2">NrS-1 polymerase-like helicase domain-containing protein</fullName>
    </recommendedName>
</protein>
<accession>A0A4U8YVQ2</accession>
<dbReference type="InterPro" id="IPR045455">
    <property type="entry name" value="NrS-1_pol-like_helicase"/>
</dbReference>
<feature type="domain" description="NrS-1 polymerase-like helicase" evidence="2">
    <location>
        <begin position="225"/>
        <end position="333"/>
    </location>
</feature>
<organism evidence="3 4">
    <name type="scientific">Methylocella tundrae</name>
    <dbReference type="NCBI Taxonomy" id="227605"/>
    <lineage>
        <taxon>Bacteria</taxon>
        <taxon>Pseudomonadati</taxon>
        <taxon>Pseudomonadota</taxon>
        <taxon>Alphaproteobacteria</taxon>
        <taxon>Hyphomicrobiales</taxon>
        <taxon>Beijerinckiaceae</taxon>
        <taxon>Methylocella</taxon>
    </lineage>
</organism>
<evidence type="ECO:0000313" key="4">
    <source>
        <dbReference type="Proteomes" id="UP000294360"/>
    </source>
</evidence>
<evidence type="ECO:0000259" key="2">
    <source>
        <dbReference type="Pfam" id="PF19263"/>
    </source>
</evidence>
<dbReference type="RefSeq" id="WP_134486019.1">
    <property type="nucleotide sequence ID" value="NZ_CP139089.1"/>
</dbReference>
<dbReference type="Proteomes" id="UP000294360">
    <property type="component" value="Chromosome"/>
</dbReference>
<evidence type="ECO:0000313" key="3">
    <source>
        <dbReference type="EMBL" id="VFU06998.1"/>
    </source>
</evidence>
<feature type="compositionally biased region" description="Pro residues" evidence="1">
    <location>
        <begin position="34"/>
        <end position="45"/>
    </location>
</feature>
<sequence length="538" mass="60289">MSKDKVVVAVESAEILAFPANASLAGDRGGGDPPKQPPSDPPNDPPAGGDDDGVDGIVSRLNAEYSLVLMGSRALIMREMPDAPIEDRTRVLSLDAFKAYFSNRGSNVIKRERQEDGSWVERKRFVKWAPQWLNSRYRRTFDGLEFFPDPNNAAGTKGYFNLWRGFNCKPDASPPQERVKKYKTFRDHLFTNICNADKAIFDWVWAWCAHIVQRPRERIGTAIILRGKMGTGKTKFGEIIGSLFESHYFLVDDPRYLIGQFNAHMASCLLLQVDEGFWAGDKAAEGRLKGLITAPRQMIEAKGIDPIPIKNYVRLVFTSNEDWVVPAGLDERRFCVLDIAPHAAQNHAYFAEMDQEIANGGREALLADLLSLELDAPGAPNLRVIPKTAALLEQKLRSLDAVTAWWFERLTDGTTTRRGGEWRRQIPVDTMFDDYVNNAEKVGVRRKAEKISLAMKLRKLVPGLETRKQSMTIDLSDGSMVQRRVSCFLFPKLGECRAAFSAAVGQSVEWNDPDDGESGASSRENDDEDALNDRQPDF</sequence>
<dbReference type="Pfam" id="PF19263">
    <property type="entry name" value="DUF5906"/>
    <property type="match status" value="1"/>
</dbReference>
<proteinExistence type="predicted"/>
<name>A0A4U8YVQ2_METTU</name>
<dbReference type="EMBL" id="LR536450">
    <property type="protein sequence ID" value="VFU06998.1"/>
    <property type="molecule type" value="Genomic_DNA"/>
</dbReference>
<evidence type="ECO:0000256" key="1">
    <source>
        <dbReference type="SAM" id="MobiDB-lite"/>
    </source>
</evidence>
<feature type="region of interest" description="Disordered" evidence="1">
    <location>
        <begin position="21"/>
        <end position="55"/>
    </location>
</feature>
<dbReference type="AlphaFoldDB" id="A0A4U8YVQ2"/>
<gene>
    <name evidence="3" type="ORF">MTUNDRAET4_0105</name>
</gene>